<dbReference type="EMBL" id="DVOF01000131">
    <property type="protein sequence ID" value="HIV02823.1"/>
    <property type="molecule type" value="Genomic_DNA"/>
</dbReference>
<dbReference type="Pfam" id="PF12849">
    <property type="entry name" value="PBP_like_2"/>
    <property type="match status" value="1"/>
</dbReference>
<feature type="non-terminal residue" evidence="2">
    <location>
        <position position="1"/>
    </location>
</feature>
<accession>A0A9D1NI21</accession>
<reference evidence="2" key="1">
    <citation type="submission" date="2020-10" db="EMBL/GenBank/DDBJ databases">
        <authorList>
            <person name="Gilroy R."/>
        </authorList>
    </citation>
    <scope>NUCLEOTIDE SEQUENCE</scope>
    <source>
        <strain evidence="2">4920</strain>
    </source>
</reference>
<evidence type="ECO:0000313" key="2">
    <source>
        <dbReference type="EMBL" id="HIV02823.1"/>
    </source>
</evidence>
<evidence type="ECO:0000313" key="3">
    <source>
        <dbReference type="Proteomes" id="UP000886743"/>
    </source>
</evidence>
<name>A0A9D1NI21_9FIRM</name>
<evidence type="ECO:0000259" key="1">
    <source>
        <dbReference type="Pfam" id="PF12849"/>
    </source>
</evidence>
<dbReference type="InterPro" id="IPR024370">
    <property type="entry name" value="PBP_domain"/>
</dbReference>
<reference evidence="2" key="2">
    <citation type="journal article" date="2021" name="PeerJ">
        <title>Extensive microbial diversity within the chicken gut microbiome revealed by metagenomics and culture.</title>
        <authorList>
            <person name="Gilroy R."/>
            <person name="Ravi A."/>
            <person name="Getino M."/>
            <person name="Pursley I."/>
            <person name="Horton D.L."/>
            <person name="Alikhan N.F."/>
            <person name="Baker D."/>
            <person name="Gharbi K."/>
            <person name="Hall N."/>
            <person name="Watson M."/>
            <person name="Adriaenssens E.M."/>
            <person name="Foster-Nyarko E."/>
            <person name="Jarju S."/>
            <person name="Secka A."/>
            <person name="Antonio M."/>
            <person name="Oren A."/>
            <person name="Chaudhuri R.R."/>
            <person name="La Ragione R."/>
            <person name="Hildebrand F."/>
            <person name="Pallen M.J."/>
        </authorList>
    </citation>
    <scope>NUCLEOTIDE SEQUENCE</scope>
    <source>
        <strain evidence="2">4920</strain>
    </source>
</reference>
<organism evidence="2 3">
    <name type="scientific">Candidatus Aphodoplasma excrementigallinarum</name>
    <dbReference type="NCBI Taxonomy" id="2840673"/>
    <lineage>
        <taxon>Bacteria</taxon>
        <taxon>Bacillati</taxon>
        <taxon>Bacillota</taxon>
        <taxon>Clostridia</taxon>
        <taxon>Eubacteriales</taxon>
        <taxon>Candidatus Aphodoplasma</taxon>
    </lineage>
</organism>
<protein>
    <submittedName>
        <fullName evidence="2">Phosphate ABC transporter substrate-binding protein</fullName>
    </submittedName>
</protein>
<gene>
    <name evidence="2" type="ORF">IAC74_04555</name>
</gene>
<sequence length="41" mass="4365">IALDGIAIIVNPKNTIDDLTSDQIKSIYTGETTEWSGVASN</sequence>
<dbReference type="SUPFAM" id="SSF53850">
    <property type="entry name" value="Periplasmic binding protein-like II"/>
    <property type="match status" value="1"/>
</dbReference>
<dbReference type="Proteomes" id="UP000886743">
    <property type="component" value="Unassembled WGS sequence"/>
</dbReference>
<dbReference type="AlphaFoldDB" id="A0A9D1NI21"/>
<proteinExistence type="predicted"/>
<feature type="domain" description="PBP" evidence="1">
    <location>
        <begin position="1"/>
        <end position="36"/>
    </location>
</feature>
<comment type="caution">
    <text evidence="2">The sequence shown here is derived from an EMBL/GenBank/DDBJ whole genome shotgun (WGS) entry which is preliminary data.</text>
</comment>
<dbReference type="Gene3D" id="3.40.190.10">
    <property type="entry name" value="Periplasmic binding protein-like II"/>
    <property type="match status" value="1"/>
</dbReference>